<feature type="region of interest" description="Disordered" evidence="1">
    <location>
        <begin position="244"/>
        <end position="264"/>
    </location>
</feature>
<gene>
    <name evidence="3" type="ORF">Lgee_0278</name>
</gene>
<proteinExistence type="predicted"/>
<evidence type="ECO:0000256" key="1">
    <source>
        <dbReference type="SAM" id="MobiDB-lite"/>
    </source>
</evidence>
<feature type="domain" description="DUF6969" evidence="2">
    <location>
        <begin position="25"/>
        <end position="227"/>
    </location>
</feature>
<name>A0A0W0U8H5_9GAMM</name>
<dbReference type="STRING" id="45065.Lgee_0278"/>
<sequence length="272" mass="31655">MKTPATPFVFPHLSRWHKTRLLNHAAKVLETQQKMSSDPYKNIVHYTLNDDQQHLSGIHYPKGDRIDFSTGAQYFYHCHREDMDTEEHGHFHCFIRYEKIPRRISHSYPPDVKNHTHPPMSHLVAIAMNRYGQPIRLFAVNQWVSSEIWYDGEHAEWFTRRFRMTLSDSPHWQVLDAWVSGMIQLFAPQIHWLLCERSRVVAAASADASMESVFNDESLEELASIPIDLTQQIHWILKNRPQKTGTAETRTSSAGFTDSDDNRQPAIPLLKV</sequence>
<evidence type="ECO:0000313" key="3">
    <source>
        <dbReference type="EMBL" id="KTD04248.1"/>
    </source>
</evidence>
<dbReference type="RefSeq" id="WP_065230340.1">
    <property type="nucleotide sequence ID" value="NZ_CAAAHN010000001.1"/>
</dbReference>
<dbReference type="PATRIC" id="fig|45065.4.peg.295"/>
<feature type="compositionally biased region" description="Polar residues" evidence="1">
    <location>
        <begin position="244"/>
        <end position="256"/>
    </location>
</feature>
<organism evidence="3 4">
    <name type="scientific">Legionella geestiana</name>
    <dbReference type="NCBI Taxonomy" id="45065"/>
    <lineage>
        <taxon>Bacteria</taxon>
        <taxon>Pseudomonadati</taxon>
        <taxon>Pseudomonadota</taxon>
        <taxon>Gammaproteobacteria</taxon>
        <taxon>Legionellales</taxon>
        <taxon>Legionellaceae</taxon>
        <taxon>Legionella</taxon>
    </lineage>
</organism>
<protein>
    <recommendedName>
        <fullName evidence="2">DUF6969 domain-containing protein</fullName>
    </recommendedName>
</protein>
<dbReference type="InterPro" id="IPR054242">
    <property type="entry name" value="DUF6969"/>
</dbReference>
<evidence type="ECO:0000259" key="2">
    <source>
        <dbReference type="Pfam" id="PF22308"/>
    </source>
</evidence>
<keyword evidence="4" id="KW-1185">Reference proteome</keyword>
<dbReference type="Proteomes" id="UP000054785">
    <property type="component" value="Unassembled WGS sequence"/>
</dbReference>
<accession>A0A0W0U8H5</accession>
<evidence type="ECO:0000313" key="4">
    <source>
        <dbReference type="Proteomes" id="UP000054785"/>
    </source>
</evidence>
<reference evidence="3 4" key="1">
    <citation type="submission" date="2015-11" db="EMBL/GenBank/DDBJ databases">
        <title>Genomic analysis of 38 Legionella species identifies large and diverse effector repertoires.</title>
        <authorList>
            <person name="Burstein D."/>
            <person name="Amaro F."/>
            <person name="Zusman T."/>
            <person name="Lifshitz Z."/>
            <person name="Cohen O."/>
            <person name="Gilbert J.A."/>
            <person name="Pupko T."/>
            <person name="Shuman H.A."/>
            <person name="Segal G."/>
        </authorList>
    </citation>
    <scope>NUCLEOTIDE SEQUENCE [LARGE SCALE GENOMIC DNA]</scope>
    <source>
        <strain evidence="3 4">ATCC 49504</strain>
    </source>
</reference>
<dbReference type="Pfam" id="PF22308">
    <property type="entry name" value="DUF6969"/>
    <property type="match status" value="1"/>
</dbReference>
<comment type="caution">
    <text evidence="3">The sequence shown here is derived from an EMBL/GenBank/DDBJ whole genome shotgun (WGS) entry which is preliminary data.</text>
</comment>
<dbReference type="EMBL" id="LNYC01000005">
    <property type="protein sequence ID" value="KTD04248.1"/>
    <property type="molecule type" value="Genomic_DNA"/>
</dbReference>
<dbReference type="AlphaFoldDB" id="A0A0W0U8H5"/>